<name>A0A941GB45_NIACI</name>
<reference evidence="2" key="1">
    <citation type="submission" date="2021-04" db="EMBL/GenBank/DDBJ databases">
        <title>Genomic analysis of electroactive and textile dye degrading Bacillus circulans strain: DC10 isolated from constructed wetland-microbial fuel cells treating textile dye wastewaters.</title>
        <authorList>
            <person name="Patel D.U."/>
            <person name="Desai C.R."/>
        </authorList>
    </citation>
    <scope>NUCLEOTIDE SEQUENCE</scope>
    <source>
        <strain evidence="2">DC10</strain>
    </source>
</reference>
<accession>A0A941GB45</accession>
<evidence type="ECO:0000313" key="2">
    <source>
        <dbReference type="EMBL" id="MBR8669501.1"/>
    </source>
</evidence>
<dbReference type="EMBL" id="JAGTPX010000006">
    <property type="protein sequence ID" value="MBR8669501.1"/>
    <property type="molecule type" value="Genomic_DNA"/>
</dbReference>
<dbReference type="AlphaFoldDB" id="A0A941GB45"/>
<keyword evidence="1" id="KW-1133">Transmembrane helix</keyword>
<feature type="transmembrane region" description="Helical" evidence="1">
    <location>
        <begin position="533"/>
        <end position="553"/>
    </location>
</feature>
<dbReference type="RefSeq" id="WP_212118340.1">
    <property type="nucleotide sequence ID" value="NZ_JAGTPX020000007.1"/>
</dbReference>
<gene>
    <name evidence="2" type="ORF">KD144_08100</name>
</gene>
<sequence length="560" mass="66112">MFYKNLNLFGILTFESNNYNKILKAIKDSKAYISFVESSKDKGTLNKRYENYVMLKQAAYTFNAPKRNKDSNTTSIYSLLTPQSISTEMIDKFLNEHGMNDDFEYEYGIEHSQESVYTTTHKVIPIEYSTFHLAVDLDNHYEQLNRRYLNDTFLFNNYQRFFLIPFLGKYENKYVKPVVIVNVYDVGIITIQLSIAISKGKIEITNKEPNSIQLTDVEFYQEKNNFSKKDYWKRKKVDSVTIYQIMDYYFDLLKLICKKQELVPQSQKQIAWVLGDFEPNKRSLHKEFVDKNKGLYVSYLTNAQKDIIERMPDEYLDEYLNKTIINKYNTMHFYCSDAISLLSFSHSAFHKEAVAALKENEKELKKEKVYDQALSESYIQYSMFYMSEFLRFYELTFIKRFYALKLLNSLSSSSFNSLKEYNSNRKEFNALKRNYDEQLLFKTYGSPMELYINILEKSGTDKIVDKVEKLFTSAREDISSAREFAIKQSETYILIISSILTVLLGYRGIQYLVEGLLFNLPFKVGEIIALHPFRWTVSLWLILCFSMLILNLIRFKAIKK</sequence>
<proteinExistence type="predicted"/>
<organism evidence="2">
    <name type="scientific">Niallia circulans</name>
    <name type="common">Bacillus circulans</name>
    <dbReference type="NCBI Taxonomy" id="1397"/>
    <lineage>
        <taxon>Bacteria</taxon>
        <taxon>Bacillati</taxon>
        <taxon>Bacillota</taxon>
        <taxon>Bacilli</taxon>
        <taxon>Bacillales</taxon>
        <taxon>Bacillaceae</taxon>
        <taxon>Niallia</taxon>
    </lineage>
</organism>
<comment type="caution">
    <text evidence="2">The sequence shown here is derived from an EMBL/GenBank/DDBJ whole genome shotgun (WGS) entry which is preliminary data.</text>
</comment>
<evidence type="ECO:0000256" key="1">
    <source>
        <dbReference type="SAM" id="Phobius"/>
    </source>
</evidence>
<protein>
    <submittedName>
        <fullName evidence="2">Uncharacterized protein</fullName>
    </submittedName>
</protein>
<feature type="transmembrane region" description="Helical" evidence="1">
    <location>
        <begin position="492"/>
        <end position="513"/>
    </location>
</feature>
<keyword evidence="1" id="KW-0472">Membrane</keyword>
<keyword evidence="1" id="KW-0812">Transmembrane</keyword>